<evidence type="ECO:0000313" key="3">
    <source>
        <dbReference type="EMBL" id="OSX63447.1"/>
    </source>
</evidence>
<sequence>MMDRRPHPDELKQTHTAAFSTGPLEGHRTTTNTYGWSLDTVNWLIIAEQVVYERRHGIAALPPTDGGSAECGTKKTWQRPFIAPPYRYTAVATRLRSGMVSYTIYNYYDRSVLDPEDEIGDDGRGLGEPPPSQNHAIPYHRDLLRLPDSAAFATCAVLLLCDISARKRAFMAVVAAGLAVQARKLGTLGRCSDAAAIGKEMATIPVQRAHAAPSPESWSPGWIAGCFVEPGFKSTKERGRPVPLSILNLPRSHRIDHHQRSHLPAMNIPMEIAMVQLCWKDNSPDFVDAGVRSQVEEQPEDAIAHDDIDNEDAHVTCKGPKLSLEGQARDQVIVEGYPLVEETAERIERDGPTLMQDSGSLTADGDNGEAGDANEVRTHVSADVRRAGEIAYVSCNYQPSDSTDNSWAMTTGFAVAGHSTCIVCVAKPSCEREVREVDAERHTFADLGHAVATSTAVRASIIEPTSNEAIEMEATLSEIVIGIGRDEGAVIETDTSDEHNGRGTGWTGKVLQYRRRVLRAAEKAIEGDLNMMSIFIGLVASAVQQFSNPPSRSDIIAFIIFTLGIIFYVPPRRKGPMVAVIICFVAQAWKLGVAVGVALLVLCTAKFAVVFCMQQDTSSADNPRESSSDITN</sequence>
<feature type="compositionally biased region" description="Basic and acidic residues" evidence="1">
    <location>
        <begin position="1"/>
        <end position="13"/>
    </location>
</feature>
<proteinExistence type="predicted"/>
<dbReference type="AlphaFoldDB" id="A0A1X6N4A7"/>
<keyword evidence="2" id="KW-0472">Membrane</keyword>
<dbReference type="OrthoDB" id="10274139at2759"/>
<dbReference type="GeneID" id="36323803"/>
<feature type="transmembrane region" description="Helical" evidence="2">
    <location>
        <begin position="578"/>
        <end position="602"/>
    </location>
</feature>
<dbReference type="Proteomes" id="UP000194127">
    <property type="component" value="Unassembled WGS sequence"/>
</dbReference>
<evidence type="ECO:0000256" key="1">
    <source>
        <dbReference type="SAM" id="MobiDB-lite"/>
    </source>
</evidence>
<accession>A0A1X6N4A7</accession>
<evidence type="ECO:0000256" key="2">
    <source>
        <dbReference type="SAM" id="Phobius"/>
    </source>
</evidence>
<dbReference type="RefSeq" id="XP_024340241.1">
    <property type="nucleotide sequence ID" value="XM_024478853.1"/>
</dbReference>
<organism evidence="3 4">
    <name type="scientific">Postia placenta MAD-698-R-SB12</name>
    <dbReference type="NCBI Taxonomy" id="670580"/>
    <lineage>
        <taxon>Eukaryota</taxon>
        <taxon>Fungi</taxon>
        <taxon>Dikarya</taxon>
        <taxon>Basidiomycota</taxon>
        <taxon>Agaricomycotina</taxon>
        <taxon>Agaricomycetes</taxon>
        <taxon>Polyporales</taxon>
        <taxon>Adustoporiaceae</taxon>
        <taxon>Rhodonia</taxon>
    </lineage>
</organism>
<keyword evidence="2" id="KW-0812">Transmembrane</keyword>
<keyword evidence="4" id="KW-1185">Reference proteome</keyword>
<name>A0A1X6N4A7_9APHY</name>
<reference evidence="3 4" key="1">
    <citation type="submission" date="2017-04" db="EMBL/GenBank/DDBJ databases">
        <title>Genome Sequence of the Model Brown-Rot Fungus Postia placenta SB12.</title>
        <authorList>
            <consortium name="DOE Joint Genome Institute"/>
            <person name="Gaskell J."/>
            <person name="Kersten P."/>
            <person name="Larrondo L.F."/>
            <person name="Canessa P."/>
            <person name="Martinez D."/>
            <person name="Hibbett D."/>
            <person name="Schmoll M."/>
            <person name="Kubicek C.P."/>
            <person name="Martinez A.T."/>
            <person name="Yadav J."/>
            <person name="Master E."/>
            <person name="Magnuson J.K."/>
            <person name="James T."/>
            <person name="Yaver D."/>
            <person name="Berka R."/>
            <person name="Labutti K."/>
            <person name="Lipzen A."/>
            <person name="Aerts A."/>
            <person name="Barry K."/>
            <person name="Henrissat B."/>
            <person name="Blanchette R."/>
            <person name="Grigoriev I."/>
            <person name="Cullen D."/>
        </authorList>
    </citation>
    <scope>NUCLEOTIDE SEQUENCE [LARGE SCALE GENOMIC DNA]</scope>
    <source>
        <strain evidence="3 4">MAD-698-R-SB12</strain>
    </source>
</reference>
<feature type="transmembrane region" description="Helical" evidence="2">
    <location>
        <begin position="555"/>
        <end position="571"/>
    </location>
</feature>
<gene>
    <name evidence="3" type="ORF">POSPLADRAFT_1045770</name>
</gene>
<evidence type="ECO:0000313" key="4">
    <source>
        <dbReference type="Proteomes" id="UP000194127"/>
    </source>
</evidence>
<dbReference type="EMBL" id="KZ110595">
    <property type="protein sequence ID" value="OSX63447.1"/>
    <property type="molecule type" value="Genomic_DNA"/>
</dbReference>
<feature type="region of interest" description="Disordered" evidence="1">
    <location>
        <begin position="1"/>
        <end position="26"/>
    </location>
</feature>
<feature type="region of interest" description="Disordered" evidence="1">
    <location>
        <begin position="352"/>
        <end position="373"/>
    </location>
</feature>
<protein>
    <submittedName>
        <fullName evidence="3">Uncharacterized protein</fullName>
    </submittedName>
</protein>
<keyword evidence="2" id="KW-1133">Transmembrane helix</keyword>